<dbReference type="GO" id="GO:0005524">
    <property type="term" value="F:ATP binding"/>
    <property type="evidence" value="ECO:0007669"/>
    <property type="project" value="UniProtKB-KW"/>
</dbReference>
<dbReference type="Pfam" id="PF02706">
    <property type="entry name" value="Wzz"/>
    <property type="match status" value="1"/>
</dbReference>
<evidence type="ECO:0000256" key="3">
    <source>
        <dbReference type="ARBA" id="ARBA00008883"/>
    </source>
</evidence>
<dbReference type="Gene3D" id="3.40.50.300">
    <property type="entry name" value="P-loop containing nucleotide triphosphate hydrolases"/>
    <property type="match status" value="1"/>
</dbReference>
<dbReference type="SUPFAM" id="SSF52540">
    <property type="entry name" value="P-loop containing nucleoside triphosphate hydrolases"/>
    <property type="match status" value="1"/>
</dbReference>
<dbReference type="NCBIfam" id="TIGR01007">
    <property type="entry name" value="eps_fam"/>
    <property type="match status" value="1"/>
</dbReference>
<dbReference type="RefSeq" id="WP_104812176.1">
    <property type="nucleotide sequence ID" value="NZ_MQUB01000001.1"/>
</dbReference>
<keyword evidence="6" id="KW-0997">Cell inner membrane</keyword>
<feature type="domain" description="Tyrosine-protein kinase G-rich" evidence="19">
    <location>
        <begin position="422"/>
        <end position="497"/>
    </location>
</feature>
<keyword evidence="21" id="KW-1185">Reference proteome</keyword>
<dbReference type="Proteomes" id="UP000239800">
    <property type="component" value="Unassembled WGS sequence"/>
</dbReference>
<evidence type="ECO:0000313" key="20">
    <source>
        <dbReference type="EMBL" id="PQB04247.1"/>
    </source>
</evidence>
<proteinExistence type="inferred from homology"/>
<name>A0A2S7KNR1_9FLAO</name>
<comment type="subcellular location">
    <subcellularLocation>
        <location evidence="1">Cell inner membrane</location>
        <topology evidence="1">Multi-pass membrane protein</topology>
    </subcellularLocation>
</comment>
<evidence type="ECO:0000256" key="8">
    <source>
        <dbReference type="ARBA" id="ARBA00022692"/>
    </source>
</evidence>
<keyword evidence="7" id="KW-0808">Transferase</keyword>
<dbReference type="PANTHER" id="PTHR32309">
    <property type="entry name" value="TYROSINE-PROTEIN KINASE"/>
    <property type="match status" value="1"/>
</dbReference>
<evidence type="ECO:0000256" key="4">
    <source>
        <dbReference type="ARBA" id="ARBA00011903"/>
    </source>
</evidence>
<keyword evidence="10" id="KW-0418">Kinase</keyword>
<dbReference type="InterPro" id="IPR050445">
    <property type="entry name" value="Bact_polysacc_biosynth/exp"/>
</dbReference>
<evidence type="ECO:0000256" key="11">
    <source>
        <dbReference type="ARBA" id="ARBA00022840"/>
    </source>
</evidence>
<keyword evidence="12 16" id="KW-1133">Transmembrane helix</keyword>
<keyword evidence="9" id="KW-0547">Nucleotide-binding</keyword>
<dbReference type="EMBL" id="MQUB01000001">
    <property type="protein sequence ID" value="PQB04247.1"/>
    <property type="molecule type" value="Genomic_DNA"/>
</dbReference>
<comment type="similarity">
    <text evidence="3">Belongs to the etk/wzc family.</text>
</comment>
<evidence type="ECO:0000256" key="7">
    <source>
        <dbReference type="ARBA" id="ARBA00022679"/>
    </source>
</evidence>
<evidence type="ECO:0000256" key="12">
    <source>
        <dbReference type="ARBA" id="ARBA00022989"/>
    </source>
</evidence>
<evidence type="ECO:0000259" key="18">
    <source>
        <dbReference type="Pfam" id="PF13614"/>
    </source>
</evidence>
<evidence type="ECO:0000256" key="5">
    <source>
        <dbReference type="ARBA" id="ARBA00022475"/>
    </source>
</evidence>
<keyword evidence="13 16" id="KW-0472">Membrane</keyword>
<evidence type="ECO:0000256" key="13">
    <source>
        <dbReference type="ARBA" id="ARBA00023136"/>
    </source>
</evidence>
<evidence type="ECO:0000256" key="15">
    <source>
        <dbReference type="ARBA" id="ARBA00051245"/>
    </source>
</evidence>
<comment type="similarity">
    <text evidence="2">Belongs to the CpsD/CapB family.</text>
</comment>
<keyword evidence="11" id="KW-0067">ATP-binding</keyword>
<evidence type="ECO:0000313" key="21">
    <source>
        <dbReference type="Proteomes" id="UP000239800"/>
    </source>
</evidence>
<accession>A0A2S7KNR1</accession>
<gene>
    <name evidence="20" type="ORF">BST85_04510</name>
</gene>
<dbReference type="InterPro" id="IPR027417">
    <property type="entry name" value="P-loop_NTPase"/>
</dbReference>
<dbReference type="InterPro" id="IPR025669">
    <property type="entry name" value="AAA_dom"/>
</dbReference>
<dbReference type="InterPro" id="IPR005702">
    <property type="entry name" value="Wzc-like_C"/>
</dbReference>
<comment type="caution">
    <text evidence="20">The sequence shown here is derived from an EMBL/GenBank/DDBJ whole genome shotgun (WGS) entry which is preliminary data.</text>
</comment>
<evidence type="ECO:0000259" key="17">
    <source>
        <dbReference type="Pfam" id="PF02706"/>
    </source>
</evidence>
<evidence type="ECO:0000256" key="14">
    <source>
        <dbReference type="ARBA" id="ARBA00023137"/>
    </source>
</evidence>
<evidence type="ECO:0000256" key="6">
    <source>
        <dbReference type="ARBA" id="ARBA00022519"/>
    </source>
</evidence>
<dbReference type="GO" id="GO:0005886">
    <property type="term" value="C:plasma membrane"/>
    <property type="evidence" value="ECO:0007669"/>
    <property type="project" value="UniProtKB-SubCell"/>
</dbReference>
<feature type="transmembrane region" description="Helical" evidence="16">
    <location>
        <begin position="480"/>
        <end position="500"/>
    </location>
</feature>
<protein>
    <recommendedName>
        <fullName evidence="4">non-specific protein-tyrosine kinase</fullName>
        <ecNumber evidence="4">2.7.10.2</ecNumber>
    </recommendedName>
</protein>
<evidence type="ECO:0000256" key="10">
    <source>
        <dbReference type="ARBA" id="ARBA00022777"/>
    </source>
</evidence>
<dbReference type="Pfam" id="PF13614">
    <property type="entry name" value="AAA_31"/>
    <property type="match status" value="1"/>
</dbReference>
<evidence type="ECO:0000256" key="1">
    <source>
        <dbReference type="ARBA" id="ARBA00004429"/>
    </source>
</evidence>
<dbReference type="Pfam" id="PF13807">
    <property type="entry name" value="GNVR"/>
    <property type="match status" value="1"/>
</dbReference>
<dbReference type="EC" id="2.7.10.2" evidence="4"/>
<keyword evidence="8 16" id="KW-0812">Transmembrane</keyword>
<comment type="catalytic activity">
    <reaction evidence="15">
        <text>L-tyrosyl-[protein] + ATP = O-phospho-L-tyrosyl-[protein] + ADP + H(+)</text>
        <dbReference type="Rhea" id="RHEA:10596"/>
        <dbReference type="Rhea" id="RHEA-COMP:10136"/>
        <dbReference type="Rhea" id="RHEA-COMP:20101"/>
        <dbReference type="ChEBI" id="CHEBI:15378"/>
        <dbReference type="ChEBI" id="CHEBI:30616"/>
        <dbReference type="ChEBI" id="CHEBI:46858"/>
        <dbReference type="ChEBI" id="CHEBI:61978"/>
        <dbReference type="ChEBI" id="CHEBI:456216"/>
        <dbReference type="EC" id="2.7.10.2"/>
    </reaction>
</comment>
<reference evidence="20 21" key="1">
    <citation type="submission" date="2016-11" db="EMBL/GenBank/DDBJ databases">
        <title>Trade-off between light-utilization and light-protection in marine flavobacteria.</title>
        <authorList>
            <person name="Kumagai Y."/>
        </authorList>
    </citation>
    <scope>NUCLEOTIDE SEQUENCE [LARGE SCALE GENOMIC DNA]</scope>
    <source>
        <strain evidence="20 21">NBRC 107741</strain>
    </source>
</reference>
<dbReference type="InterPro" id="IPR032807">
    <property type="entry name" value="GNVR"/>
</dbReference>
<feature type="domain" description="AAA" evidence="18">
    <location>
        <begin position="564"/>
        <end position="709"/>
    </location>
</feature>
<evidence type="ECO:0000256" key="16">
    <source>
        <dbReference type="SAM" id="Phobius"/>
    </source>
</evidence>
<keyword evidence="14" id="KW-0829">Tyrosine-protein kinase</keyword>
<dbReference type="PANTHER" id="PTHR32309:SF13">
    <property type="entry name" value="FERRIC ENTEROBACTIN TRANSPORT PROTEIN FEPE"/>
    <property type="match status" value="1"/>
</dbReference>
<dbReference type="OrthoDB" id="9794577at2"/>
<feature type="domain" description="Polysaccharide chain length determinant N-terminal" evidence="17">
    <location>
        <begin position="31"/>
        <end position="104"/>
    </location>
</feature>
<organism evidence="20 21">
    <name type="scientific">Aureitalea marina</name>
    <dbReference type="NCBI Taxonomy" id="930804"/>
    <lineage>
        <taxon>Bacteria</taxon>
        <taxon>Pseudomonadati</taxon>
        <taxon>Bacteroidota</taxon>
        <taxon>Flavobacteriia</taxon>
        <taxon>Flavobacteriales</taxon>
        <taxon>Flavobacteriaceae</taxon>
        <taxon>Aureitalea</taxon>
    </lineage>
</organism>
<dbReference type="AlphaFoldDB" id="A0A2S7KNR1"/>
<evidence type="ECO:0000259" key="19">
    <source>
        <dbReference type="Pfam" id="PF13807"/>
    </source>
</evidence>
<evidence type="ECO:0000256" key="2">
    <source>
        <dbReference type="ARBA" id="ARBA00007316"/>
    </source>
</evidence>
<sequence>MEESLNSLFEERSFNFKKEVGYYLFFWPYFLMAIVLCLIGSFIYLRYQTPIYSAQSQIQIKEGKDDASTFLAQNLQLFNSSRIKMVNEIGVITSGFILGQVVDRLDLQTRIFSVGSIRESLQDQEFLPFKVNFHDRKELGRFEVTVENGEVNIIQGESVTKLPQNNAMVTDKFSLIWIDTLTKEDKEYRIVHVSRENAIAQLKNTLSVLPAYKGSEIIDLKINGPNRNINRKILDVLIAVLQEDQVAEKRAVSEVSIKFIDERLAGLSESIDTISENTIEFQKSNRVYDPPVQTSNALGNLIKGQDEALRLNIQLEIARSLRENLEGQTDYELLPAQVGIESEDINDLIQNYNLGVAERKSLLIGSTDLNPLVIQITEELKETKSIIISGIDQYIASLQVSIRKFDEVLTETESVVASIPRKQSELRGLFRNFQIVEELYYFLLQRREEASIKYMSALPNLKVLSNAVSKNTKVSPKPKSTYLGALILGLLVPFGILYALKNLDNKINTREDVEQGLMGVSIVGEIPHESNKESFDDPRGIVAEATRVIRSNLAFMLPDHGNGVITVTSSIKGEGKSFVAFNLAQSYQALGKKVILVGADLRNPQIHSRLGIERFDHGLSSYLSSSEDIDFDSLISKVPGSELDFLFSGVIPPNPSELLMRPRMKELVSTLRSKYDLVIIDSAPMMLVSDTTPILPLSDLVVYVCRSQYTDKNVFAFIKDMVKRENIPSIAMVLNGIMVGGSNKSRFSYSYRYSYNYQYNYGYGYGYGEDRKKKSRSNRNS</sequence>
<keyword evidence="5" id="KW-1003">Cell membrane</keyword>
<dbReference type="CDD" id="cd05387">
    <property type="entry name" value="BY-kinase"/>
    <property type="match status" value="1"/>
</dbReference>
<dbReference type="GO" id="GO:0004715">
    <property type="term" value="F:non-membrane spanning protein tyrosine kinase activity"/>
    <property type="evidence" value="ECO:0007669"/>
    <property type="project" value="UniProtKB-EC"/>
</dbReference>
<feature type="transmembrane region" description="Helical" evidence="16">
    <location>
        <begin position="20"/>
        <end position="45"/>
    </location>
</feature>
<dbReference type="InterPro" id="IPR003856">
    <property type="entry name" value="LPS_length_determ_N"/>
</dbReference>
<evidence type="ECO:0000256" key="9">
    <source>
        <dbReference type="ARBA" id="ARBA00022741"/>
    </source>
</evidence>